<sequence>MYKYTQSVSKWRPIVCRCHRLRKNDVQSRRCLASHPKITTHYSVVPRSGDQRWKDIPMERVVDETD</sequence>
<proteinExistence type="predicted"/>
<evidence type="ECO:0000313" key="1">
    <source>
        <dbReference type="EMBL" id="CAD7645054.1"/>
    </source>
</evidence>
<reference evidence="1" key="1">
    <citation type="submission" date="2020-11" db="EMBL/GenBank/DDBJ databases">
        <authorList>
            <person name="Tran Van P."/>
        </authorList>
    </citation>
    <scope>NUCLEOTIDE SEQUENCE</scope>
</reference>
<keyword evidence="2" id="KW-1185">Reference proteome</keyword>
<dbReference type="Proteomes" id="UP000759131">
    <property type="component" value="Unassembled WGS sequence"/>
</dbReference>
<dbReference type="OrthoDB" id="8300546at2759"/>
<accession>A0A7R9LQW1</accession>
<gene>
    <name evidence="1" type="ORF">OSB1V03_LOCUS20332</name>
</gene>
<dbReference type="EMBL" id="OC887667">
    <property type="protein sequence ID" value="CAD7645054.1"/>
    <property type="molecule type" value="Genomic_DNA"/>
</dbReference>
<dbReference type="AlphaFoldDB" id="A0A7R9LQW1"/>
<name>A0A7R9LQW1_9ACAR</name>
<feature type="non-terminal residue" evidence="1">
    <location>
        <position position="66"/>
    </location>
</feature>
<evidence type="ECO:0000313" key="2">
    <source>
        <dbReference type="Proteomes" id="UP000759131"/>
    </source>
</evidence>
<dbReference type="EMBL" id="CAJPIZ010033092">
    <property type="protein sequence ID" value="CAG2120385.1"/>
    <property type="molecule type" value="Genomic_DNA"/>
</dbReference>
<organism evidence="1">
    <name type="scientific">Medioppia subpectinata</name>
    <dbReference type="NCBI Taxonomy" id="1979941"/>
    <lineage>
        <taxon>Eukaryota</taxon>
        <taxon>Metazoa</taxon>
        <taxon>Ecdysozoa</taxon>
        <taxon>Arthropoda</taxon>
        <taxon>Chelicerata</taxon>
        <taxon>Arachnida</taxon>
        <taxon>Acari</taxon>
        <taxon>Acariformes</taxon>
        <taxon>Sarcoptiformes</taxon>
        <taxon>Oribatida</taxon>
        <taxon>Brachypylina</taxon>
        <taxon>Oppioidea</taxon>
        <taxon>Oppiidae</taxon>
        <taxon>Medioppia</taxon>
    </lineage>
</organism>
<protein>
    <submittedName>
        <fullName evidence="1">Uncharacterized protein</fullName>
    </submittedName>
</protein>